<keyword evidence="3" id="KW-1185">Reference proteome</keyword>
<name>A0ABQ7Q9F1_PLUXY</name>
<organism evidence="2 3">
    <name type="scientific">Plutella xylostella</name>
    <name type="common">Diamondback moth</name>
    <name type="synonym">Plutella maculipennis</name>
    <dbReference type="NCBI Taxonomy" id="51655"/>
    <lineage>
        <taxon>Eukaryota</taxon>
        <taxon>Metazoa</taxon>
        <taxon>Ecdysozoa</taxon>
        <taxon>Arthropoda</taxon>
        <taxon>Hexapoda</taxon>
        <taxon>Insecta</taxon>
        <taxon>Pterygota</taxon>
        <taxon>Neoptera</taxon>
        <taxon>Endopterygota</taxon>
        <taxon>Lepidoptera</taxon>
        <taxon>Glossata</taxon>
        <taxon>Ditrysia</taxon>
        <taxon>Yponomeutoidea</taxon>
        <taxon>Plutellidae</taxon>
        <taxon>Plutella</taxon>
    </lineage>
</organism>
<sequence>MVVLSQAAFILVTKLRDGGAGRGGGGSGGGSARSRGGRARGHLHALHGAGARGADGCAACGDRHHRWDQRRYKDSTCCRCRKRGHLRRGCDGEVESKTCEECGWSARDTGRAAQREGPARLAGVGREDAHWVRGGHMDEDAREALGRVCGR</sequence>
<dbReference type="Proteomes" id="UP000823941">
    <property type="component" value="Chromosome 19"/>
</dbReference>
<gene>
    <name evidence="2" type="ORF">JYU34_014847</name>
</gene>
<evidence type="ECO:0000256" key="1">
    <source>
        <dbReference type="SAM" id="MobiDB-lite"/>
    </source>
</evidence>
<accession>A0ABQ7Q9F1</accession>
<proteinExistence type="predicted"/>
<feature type="compositionally biased region" description="Gly residues" evidence="1">
    <location>
        <begin position="20"/>
        <end position="31"/>
    </location>
</feature>
<evidence type="ECO:0000313" key="2">
    <source>
        <dbReference type="EMBL" id="KAG7301816.1"/>
    </source>
</evidence>
<dbReference type="EMBL" id="JAHIBW010000019">
    <property type="protein sequence ID" value="KAG7301816.1"/>
    <property type="molecule type" value="Genomic_DNA"/>
</dbReference>
<comment type="caution">
    <text evidence="2">The sequence shown here is derived from an EMBL/GenBank/DDBJ whole genome shotgun (WGS) entry which is preliminary data.</text>
</comment>
<evidence type="ECO:0000313" key="3">
    <source>
        <dbReference type="Proteomes" id="UP000823941"/>
    </source>
</evidence>
<feature type="region of interest" description="Disordered" evidence="1">
    <location>
        <begin position="20"/>
        <end position="40"/>
    </location>
</feature>
<evidence type="ECO:0008006" key="4">
    <source>
        <dbReference type="Google" id="ProtNLM"/>
    </source>
</evidence>
<protein>
    <recommendedName>
        <fullName evidence="4">CCHC-type domain-containing protein</fullName>
    </recommendedName>
</protein>
<reference evidence="2 3" key="1">
    <citation type="submission" date="2021-06" db="EMBL/GenBank/DDBJ databases">
        <title>A haploid diamondback moth (Plutella xylostella L.) genome assembly resolves 31 chromosomes and identifies a diamide resistance mutation.</title>
        <authorList>
            <person name="Ward C.M."/>
            <person name="Perry K.D."/>
            <person name="Baker G."/>
            <person name="Powis K."/>
            <person name="Heckel D.G."/>
            <person name="Baxter S.W."/>
        </authorList>
    </citation>
    <scope>NUCLEOTIDE SEQUENCE [LARGE SCALE GENOMIC DNA]</scope>
    <source>
        <strain evidence="2 3">LV</strain>
        <tissue evidence="2">Single pupa</tissue>
    </source>
</reference>